<dbReference type="InterPro" id="IPR013766">
    <property type="entry name" value="Thioredoxin_domain"/>
</dbReference>
<keyword evidence="4" id="KW-0676">Redox-active center</keyword>
<proteinExistence type="predicted"/>
<keyword evidence="3" id="KW-1015">Disulfide bond</keyword>
<keyword evidence="2" id="KW-0201">Cytochrome c-type biogenesis</keyword>
<dbReference type="Proteomes" id="UP000823771">
    <property type="component" value="Unassembled WGS sequence"/>
</dbReference>
<dbReference type="PANTHER" id="PTHR42852:SF6">
    <property type="entry name" value="THIOL:DISULFIDE INTERCHANGE PROTEIN DSBE"/>
    <property type="match status" value="1"/>
</dbReference>
<dbReference type="PROSITE" id="PS51257">
    <property type="entry name" value="PROKAR_LIPOPROTEIN"/>
    <property type="match status" value="1"/>
</dbReference>
<accession>A0A9D9NMT3</accession>
<dbReference type="Pfam" id="PF13905">
    <property type="entry name" value="Thioredoxin_8"/>
    <property type="match status" value="1"/>
</dbReference>
<organism evidence="6 7">
    <name type="scientific">Candidatus Cryptobacteroides excrementipullorum</name>
    <dbReference type="NCBI Taxonomy" id="2840761"/>
    <lineage>
        <taxon>Bacteria</taxon>
        <taxon>Pseudomonadati</taxon>
        <taxon>Bacteroidota</taxon>
        <taxon>Bacteroidia</taxon>
        <taxon>Bacteroidales</taxon>
        <taxon>Candidatus Cryptobacteroides</taxon>
    </lineage>
</organism>
<name>A0A9D9NMT3_9BACT</name>
<evidence type="ECO:0000256" key="3">
    <source>
        <dbReference type="ARBA" id="ARBA00023157"/>
    </source>
</evidence>
<comment type="caution">
    <text evidence="6">The sequence shown here is derived from an EMBL/GenBank/DDBJ whole genome shotgun (WGS) entry which is preliminary data.</text>
</comment>
<dbReference type="SUPFAM" id="SSF52833">
    <property type="entry name" value="Thioredoxin-like"/>
    <property type="match status" value="1"/>
</dbReference>
<feature type="domain" description="Thioredoxin" evidence="5">
    <location>
        <begin position="470"/>
        <end position="625"/>
    </location>
</feature>
<dbReference type="Gene3D" id="3.40.30.10">
    <property type="entry name" value="Glutaredoxin"/>
    <property type="match status" value="1"/>
</dbReference>
<dbReference type="InterPro" id="IPR036249">
    <property type="entry name" value="Thioredoxin-like_sf"/>
</dbReference>
<reference evidence="6" key="1">
    <citation type="submission" date="2020-10" db="EMBL/GenBank/DDBJ databases">
        <authorList>
            <person name="Gilroy R."/>
        </authorList>
    </citation>
    <scope>NUCLEOTIDE SEQUENCE</scope>
    <source>
        <strain evidence="6">2478</strain>
    </source>
</reference>
<evidence type="ECO:0000313" key="7">
    <source>
        <dbReference type="Proteomes" id="UP000823771"/>
    </source>
</evidence>
<evidence type="ECO:0000256" key="4">
    <source>
        <dbReference type="ARBA" id="ARBA00023284"/>
    </source>
</evidence>
<dbReference type="InterPro" id="IPR012336">
    <property type="entry name" value="Thioredoxin-like_fold"/>
</dbReference>
<dbReference type="GO" id="GO:0030313">
    <property type="term" value="C:cell envelope"/>
    <property type="evidence" value="ECO:0007669"/>
    <property type="project" value="UniProtKB-SubCell"/>
</dbReference>
<evidence type="ECO:0000256" key="1">
    <source>
        <dbReference type="ARBA" id="ARBA00004196"/>
    </source>
</evidence>
<evidence type="ECO:0000259" key="5">
    <source>
        <dbReference type="PROSITE" id="PS51352"/>
    </source>
</evidence>
<gene>
    <name evidence="6" type="ORF">IAB80_07950</name>
</gene>
<dbReference type="PROSITE" id="PS51352">
    <property type="entry name" value="THIOREDOXIN_2"/>
    <property type="match status" value="1"/>
</dbReference>
<dbReference type="GO" id="GO:0017004">
    <property type="term" value="P:cytochrome complex assembly"/>
    <property type="evidence" value="ECO:0007669"/>
    <property type="project" value="UniProtKB-KW"/>
</dbReference>
<dbReference type="PANTHER" id="PTHR42852">
    <property type="entry name" value="THIOL:DISULFIDE INTERCHANGE PROTEIN DSBE"/>
    <property type="match status" value="1"/>
</dbReference>
<comment type="subcellular location">
    <subcellularLocation>
        <location evidence="1">Cell envelope</location>
    </subcellularLocation>
</comment>
<dbReference type="InterPro" id="IPR050553">
    <property type="entry name" value="Thioredoxin_ResA/DsbE_sf"/>
</dbReference>
<sequence length="625" mass="69330">MKTGLIIAAALPLVMVACSPKERVVENPLIDTSNTTTIDISRVEITDSATVLHADARFIPHYWIQISSDSYIMADGKKYSLTGTEGIQADSLFWMPDSGEASFELIFEPIPPKTKSIDFIESDCESCFKLFGIDLTGKTEYDKVSGVPAELLSHDGNAAVPDPVFKSGETKVKVHLLSYRPELAKEVNLYVNTLLEGQQPYTAPVDPETGTAEFKFWQYGPAIALVSPGQTGGVAWLAPGEETDLYFDMRLTGWYLVAQRNYGKEEEPSVPALDKIYSSGSLGDLSYFSNSRGGLFTMNLYTGHFADCKMSAGQYTEHVLARYKALSDSIATSGLSAMQKELLQISLKQEAFIAFAEGDFFREHNYRAINNLWDFTTPVPGIDKMKEQDYKVICSLIDINDPGLLMGTNMADYVDALTDESIDWPAIAGIEKGLVPDLRKAIQKVQAATAGTLTEKDLEGIETPFFTEALKAIQANTVAALEALEGKAVIQQTPEVPVEKLFDAIIARHKGKVVLVDFWNTWCAPCRAALKANEPLKDTELKSNDLVWIYIANETSPLVKYKTMIPDIKGLHYRLGPEQWKYLCDKFDIDGIPSYVLVQKDGSYSLRNDFRDHDLMTDTLKGLIR</sequence>
<evidence type="ECO:0000313" key="6">
    <source>
        <dbReference type="EMBL" id="MBO8478803.1"/>
    </source>
</evidence>
<protein>
    <submittedName>
        <fullName evidence="6">Thioredoxin</fullName>
    </submittedName>
</protein>
<dbReference type="EMBL" id="JADILZ010000073">
    <property type="protein sequence ID" value="MBO8478803.1"/>
    <property type="molecule type" value="Genomic_DNA"/>
</dbReference>
<evidence type="ECO:0000256" key="2">
    <source>
        <dbReference type="ARBA" id="ARBA00022748"/>
    </source>
</evidence>
<reference evidence="6" key="2">
    <citation type="journal article" date="2021" name="PeerJ">
        <title>Extensive microbial diversity within the chicken gut microbiome revealed by metagenomics and culture.</title>
        <authorList>
            <person name="Gilroy R."/>
            <person name="Ravi A."/>
            <person name="Getino M."/>
            <person name="Pursley I."/>
            <person name="Horton D.L."/>
            <person name="Alikhan N.F."/>
            <person name="Baker D."/>
            <person name="Gharbi K."/>
            <person name="Hall N."/>
            <person name="Watson M."/>
            <person name="Adriaenssens E.M."/>
            <person name="Foster-Nyarko E."/>
            <person name="Jarju S."/>
            <person name="Secka A."/>
            <person name="Antonio M."/>
            <person name="Oren A."/>
            <person name="Chaudhuri R.R."/>
            <person name="La Ragione R."/>
            <person name="Hildebrand F."/>
            <person name="Pallen M.J."/>
        </authorList>
    </citation>
    <scope>NUCLEOTIDE SEQUENCE</scope>
    <source>
        <strain evidence="6">2478</strain>
    </source>
</reference>
<dbReference type="AlphaFoldDB" id="A0A9D9NMT3"/>